<evidence type="ECO:0000256" key="2">
    <source>
        <dbReference type="ARBA" id="ARBA00003753"/>
    </source>
</evidence>
<evidence type="ECO:0000256" key="9">
    <source>
        <dbReference type="ARBA" id="ARBA00023277"/>
    </source>
</evidence>
<dbReference type="PANTHER" id="PTHR46969:SF1">
    <property type="entry name" value="BIFUNCTIONAL PROTEIN HLDE"/>
    <property type="match status" value="1"/>
</dbReference>
<organism evidence="14 15">
    <name type="scientific">Lichenicola cladoniae</name>
    <dbReference type="NCBI Taxonomy" id="1484109"/>
    <lineage>
        <taxon>Bacteria</taxon>
        <taxon>Pseudomonadati</taxon>
        <taxon>Pseudomonadota</taxon>
        <taxon>Alphaproteobacteria</taxon>
        <taxon>Acetobacterales</taxon>
        <taxon>Acetobacteraceae</taxon>
        <taxon>Lichenicola</taxon>
    </lineage>
</organism>
<evidence type="ECO:0000256" key="3">
    <source>
        <dbReference type="ARBA" id="ARBA00022679"/>
    </source>
</evidence>
<comment type="similarity">
    <text evidence="11">In the N-terminal section; belongs to the carbohydrate kinase PfkB family.</text>
</comment>
<dbReference type="EMBL" id="CP053708">
    <property type="protein sequence ID" value="QKE91171.1"/>
    <property type="molecule type" value="Genomic_DNA"/>
</dbReference>
<gene>
    <name evidence="14" type="primary">rfaE1</name>
    <name evidence="11" type="synonym">hldE</name>
    <name evidence="14" type="ORF">HN018_14955</name>
</gene>
<dbReference type="GO" id="GO:0033785">
    <property type="term" value="F:heptose 7-phosphate kinase activity"/>
    <property type="evidence" value="ECO:0007669"/>
    <property type="project" value="UniProtKB-UniRule"/>
</dbReference>
<dbReference type="RefSeq" id="WP_171833306.1">
    <property type="nucleotide sequence ID" value="NZ_CP053708.1"/>
</dbReference>
<name>A0A6M8HSK2_9PROT</name>
<dbReference type="InterPro" id="IPR014729">
    <property type="entry name" value="Rossmann-like_a/b/a_fold"/>
</dbReference>
<dbReference type="InterPro" id="IPR011914">
    <property type="entry name" value="RfaE_dom_II"/>
</dbReference>
<dbReference type="GO" id="GO:0033786">
    <property type="term" value="F:heptose-1-phosphate adenylyltransferase activity"/>
    <property type="evidence" value="ECO:0007669"/>
    <property type="project" value="UniProtKB-UniRule"/>
</dbReference>
<keyword evidence="4 11" id="KW-0548">Nucleotidyltransferase</keyword>
<dbReference type="SUPFAM" id="SSF52374">
    <property type="entry name" value="Nucleotidylyl transferase"/>
    <property type="match status" value="1"/>
</dbReference>
<dbReference type="Proteomes" id="UP000500767">
    <property type="component" value="Chromosome"/>
</dbReference>
<evidence type="ECO:0000256" key="6">
    <source>
        <dbReference type="ARBA" id="ARBA00022777"/>
    </source>
</evidence>
<comment type="subunit">
    <text evidence="11">Homodimer.</text>
</comment>
<feature type="region of interest" description="Ribokinase" evidence="11">
    <location>
        <begin position="1"/>
        <end position="327"/>
    </location>
</feature>
<evidence type="ECO:0000313" key="15">
    <source>
        <dbReference type="Proteomes" id="UP000500767"/>
    </source>
</evidence>
<evidence type="ECO:0000256" key="8">
    <source>
        <dbReference type="ARBA" id="ARBA00023268"/>
    </source>
</evidence>
<evidence type="ECO:0000259" key="12">
    <source>
        <dbReference type="Pfam" id="PF00294"/>
    </source>
</evidence>
<sequence>MDFSHLTVLCVGDVMLDRFVYGDMERISPEAPVPVLRLNRTREMPGGVGNVANNILSLGGRAILIGLLGDDEAGATLRRLVAAQPRLEDAMVTTGARPTVCKTRFIAAHQQVVRTDEESRLALQPDEQVALIAGIEVWIGQADVLLLSDYAKGTLGKPVIARAIQLARAQGIPVFVDPKSADVARYHGATCIKPNARELAAASGLPVEEELEVVAAAQQVMRLAGADAILATRSEKGMMLVERSGAVHAVRSRAREIFDLSGAGDTVIATLALAYASGRSLEQSMHIANAAAGVVVGKLGTATADIAEVIEELDLQDQELGRLAPDAGSIAGLSSLPRVLGLVARWKEQGLRVGFTNGVFDILHPGHVALLAAARSACDRLVVGLNTDASVERLKGPSRPVNTLGARAQVIAAIRHVDAVVAFEDDTPLALIKALLPDVLVKGADYTADQVVGAREVEAAGGRLVLARLVPDISTTGTIARIRTATLLSQPAPS</sequence>
<dbReference type="AlphaFoldDB" id="A0A6M8HSK2"/>
<evidence type="ECO:0000256" key="4">
    <source>
        <dbReference type="ARBA" id="ARBA00022695"/>
    </source>
</evidence>
<evidence type="ECO:0000259" key="13">
    <source>
        <dbReference type="Pfam" id="PF01467"/>
    </source>
</evidence>
<dbReference type="Gene3D" id="3.40.1190.20">
    <property type="match status" value="1"/>
</dbReference>
<comment type="function">
    <text evidence="1 11">Catalyzes the phosphorylation of D-glycero-D-manno-heptose 7-phosphate at the C-1 position to selectively form D-glycero-beta-D-manno-heptose-1,7-bisphosphate.</text>
</comment>
<comment type="catalytic activity">
    <reaction evidence="11">
        <text>D-glycero-beta-D-manno-heptose 7-phosphate + ATP = D-glycero-beta-D-manno-heptose 1,7-bisphosphate + ADP + H(+)</text>
        <dbReference type="Rhea" id="RHEA:27473"/>
        <dbReference type="ChEBI" id="CHEBI:15378"/>
        <dbReference type="ChEBI" id="CHEBI:30616"/>
        <dbReference type="ChEBI" id="CHEBI:60204"/>
        <dbReference type="ChEBI" id="CHEBI:60208"/>
        <dbReference type="ChEBI" id="CHEBI:456216"/>
        <dbReference type="EC" id="2.7.1.167"/>
    </reaction>
</comment>
<dbReference type="InterPro" id="IPR011611">
    <property type="entry name" value="PfkB_dom"/>
</dbReference>
<comment type="function">
    <text evidence="2 11">Catalyzes the ADP transfer from ATP to D-glycero-beta-D-manno-heptose 1-phosphate, yielding ADP-D-glycero-beta-D-manno-heptose.</text>
</comment>
<dbReference type="NCBIfam" id="TIGR00125">
    <property type="entry name" value="cyt_tran_rel"/>
    <property type="match status" value="1"/>
</dbReference>
<dbReference type="InterPro" id="IPR011913">
    <property type="entry name" value="RfaE_dom_I"/>
</dbReference>
<dbReference type="PANTHER" id="PTHR46969">
    <property type="entry name" value="BIFUNCTIONAL PROTEIN HLDE"/>
    <property type="match status" value="1"/>
</dbReference>
<accession>A0A6M8HSK2</accession>
<dbReference type="Pfam" id="PF00294">
    <property type="entry name" value="PfkB"/>
    <property type="match status" value="1"/>
</dbReference>
<feature type="active site" evidence="11">
    <location>
        <position position="265"/>
    </location>
</feature>
<proteinExistence type="inferred from homology"/>
<dbReference type="GO" id="GO:0005829">
    <property type="term" value="C:cytosol"/>
    <property type="evidence" value="ECO:0007669"/>
    <property type="project" value="TreeGrafter"/>
</dbReference>
<dbReference type="GO" id="GO:0016773">
    <property type="term" value="F:phosphotransferase activity, alcohol group as acceptor"/>
    <property type="evidence" value="ECO:0007669"/>
    <property type="project" value="InterPro"/>
</dbReference>
<keyword evidence="7 11" id="KW-0067">ATP-binding</keyword>
<dbReference type="CDD" id="cd01172">
    <property type="entry name" value="RfaE_like"/>
    <property type="match status" value="1"/>
</dbReference>
<comment type="pathway">
    <text evidence="11">Nucleotide-sugar biosynthesis; ADP-L-glycero-beta-D-manno-heptose biosynthesis; ADP-L-glycero-beta-D-manno-heptose from D-glycero-beta-D-manno-heptose 7-phosphate: step 3/4.</text>
</comment>
<keyword evidence="15" id="KW-1185">Reference proteome</keyword>
<dbReference type="Pfam" id="PF01467">
    <property type="entry name" value="CTP_transf_like"/>
    <property type="match status" value="1"/>
</dbReference>
<dbReference type="UniPathway" id="UPA00356">
    <property type="reaction ID" value="UER00437"/>
</dbReference>
<dbReference type="HAMAP" id="MF_01603">
    <property type="entry name" value="HldE"/>
    <property type="match status" value="1"/>
</dbReference>
<keyword evidence="9 11" id="KW-0119">Carbohydrate metabolism</keyword>
<feature type="region of interest" description="Cytidylyltransferase" evidence="11">
    <location>
        <begin position="355"/>
        <end position="494"/>
    </location>
</feature>
<evidence type="ECO:0000256" key="1">
    <source>
        <dbReference type="ARBA" id="ARBA00002319"/>
    </source>
</evidence>
<evidence type="ECO:0000256" key="11">
    <source>
        <dbReference type="HAMAP-Rule" id="MF_01603"/>
    </source>
</evidence>
<dbReference type="EC" id="2.7.7.70" evidence="11"/>
<dbReference type="FunFam" id="3.40.1190.20:FF:000002">
    <property type="entry name" value="Bifunctional protein HldE"/>
    <property type="match status" value="1"/>
</dbReference>
<dbReference type="Gene3D" id="3.40.50.620">
    <property type="entry name" value="HUPs"/>
    <property type="match status" value="1"/>
</dbReference>
<reference evidence="14 15" key="1">
    <citation type="journal article" date="2014" name="World J. Microbiol. Biotechnol.">
        <title>Biodiversity and physiological characteristics of Antarctic and Arctic lichens-associated bacteria.</title>
        <authorList>
            <person name="Lee Y.M."/>
            <person name="Kim E.H."/>
            <person name="Lee H.K."/>
            <person name="Hong S.G."/>
        </authorList>
    </citation>
    <scope>NUCLEOTIDE SEQUENCE [LARGE SCALE GENOMIC DNA]</scope>
    <source>
        <strain evidence="14 15">PAMC 26569</strain>
    </source>
</reference>
<evidence type="ECO:0000313" key="14">
    <source>
        <dbReference type="EMBL" id="QKE91171.1"/>
    </source>
</evidence>
<dbReference type="KEGG" id="lck:HN018_14955"/>
<keyword evidence="3 11" id="KW-0808">Transferase</keyword>
<dbReference type="GO" id="GO:0097171">
    <property type="term" value="P:ADP-L-glycero-beta-D-manno-heptose biosynthetic process"/>
    <property type="evidence" value="ECO:0007669"/>
    <property type="project" value="UniProtKB-UniPathway"/>
</dbReference>
<feature type="domain" description="Cytidyltransferase-like" evidence="13">
    <location>
        <begin position="355"/>
        <end position="450"/>
    </location>
</feature>
<dbReference type="NCBIfam" id="TIGR02198">
    <property type="entry name" value="rfaE_dom_I"/>
    <property type="match status" value="1"/>
</dbReference>
<keyword evidence="8 11" id="KW-0511">Multifunctional enzyme</keyword>
<dbReference type="EC" id="2.7.1.167" evidence="11"/>
<comment type="catalytic activity">
    <reaction evidence="10 11">
        <text>D-glycero-beta-D-manno-heptose 1-phosphate + ATP + H(+) = ADP-D-glycero-beta-D-manno-heptose + diphosphate</text>
        <dbReference type="Rhea" id="RHEA:27465"/>
        <dbReference type="ChEBI" id="CHEBI:15378"/>
        <dbReference type="ChEBI" id="CHEBI:30616"/>
        <dbReference type="ChEBI" id="CHEBI:33019"/>
        <dbReference type="ChEBI" id="CHEBI:59967"/>
        <dbReference type="ChEBI" id="CHEBI:61593"/>
        <dbReference type="EC" id="2.7.7.70"/>
    </reaction>
</comment>
<feature type="domain" description="Carbohydrate kinase PfkB" evidence="12">
    <location>
        <begin position="8"/>
        <end position="303"/>
    </location>
</feature>
<evidence type="ECO:0000256" key="7">
    <source>
        <dbReference type="ARBA" id="ARBA00022840"/>
    </source>
</evidence>
<feature type="binding site" evidence="11">
    <location>
        <begin position="195"/>
        <end position="198"/>
    </location>
    <ligand>
        <name>ATP</name>
        <dbReference type="ChEBI" id="CHEBI:30616"/>
    </ligand>
</feature>
<protein>
    <recommendedName>
        <fullName evidence="11">Bifunctional protein HldE</fullName>
    </recommendedName>
    <domain>
        <recommendedName>
            <fullName evidence="11">D-beta-D-heptose 7-phosphate kinase</fullName>
            <ecNumber evidence="11">2.7.1.167</ecNumber>
        </recommendedName>
        <alternativeName>
            <fullName evidence="11">D-beta-D-heptose 7-phosphotransferase</fullName>
        </alternativeName>
        <alternativeName>
            <fullName evidence="11">D-glycero-beta-D-manno-heptose-7-phosphate kinase</fullName>
        </alternativeName>
    </domain>
    <domain>
        <recommendedName>
            <fullName evidence="11">D-beta-D-heptose 1-phosphate adenylyltransferase</fullName>
            <ecNumber evidence="11">2.7.7.70</ecNumber>
        </recommendedName>
        <alternativeName>
            <fullName evidence="11">D-glycero-beta-D-manno-heptose 1-phosphate adenylyltransferase</fullName>
        </alternativeName>
    </domain>
</protein>
<dbReference type="SUPFAM" id="SSF53613">
    <property type="entry name" value="Ribokinase-like"/>
    <property type="match status" value="1"/>
</dbReference>
<evidence type="ECO:0000256" key="10">
    <source>
        <dbReference type="ARBA" id="ARBA00047428"/>
    </source>
</evidence>
<dbReference type="InterPro" id="IPR004821">
    <property type="entry name" value="Cyt_trans-like"/>
</dbReference>
<comment type="pathway">
    <text evidence="11">Nucleotide-sugar biosynthesis; ADP-L-glycero-beta-D-manno-heptose biosynthesis; ADP-L-glycero-beta-D-manno-heptose from D-glycero-beta-D-manno-heptose 7-phosphate: step 1/4.</text>
</comment>
<dbReference type="GO" id="GO:0005524">
    <property type="term" value="F:ATP binding"/>
    <property type="evidence" value="ECO:0007669"/>
    <property type="project" value="UniProtKB-UniRule"/>
</dbReference>
<keyword evidence="5 11" id="KW-0547">Nucleotide-binding</keyword>
<dbReference type="InterPro" id="IPR023030">
    <property type="entry name" value="Bifunc_HldE"/>
</dbReference>
<comment type="similarity">
    <text evidence="11">In the C-terminal section; belongs to the cytidylyltransferase family.</text>
</comment>
<keyword evidence="6 11" id="KW-0418">Kinase</keyword>
<dbReference type="NCBIfam" id="TIGR02199">
    <property type="entry name" value="rfaE_dom_II"/>
    <property type="match status" value="1"/>
</dbReference>
<dbReference type="InterPro" id="IPR029056">
    <property type="entry name" value="Ribokinase-like"/>
</dbReference>
<evidence type="ECO:0000256" key="5">
    <source>
        <dbReference type="ARBA" id="ARBA00022741"/>
    </source>
</evidence>